<gene>
    <name evidence="1" type="ORF">ACE02W_17310</name>
</gene>
<name>A0ABV4VMM3_9GAMM</name>
<evidence type="ECO:0000313" key="1">
    <source>
        <dbReference type="EMBL" id="MFB2621575.1"/>
    </source>
</evidence>
<organism evidence="1 2">
    <name type="scientific">Shewanella mangrovisoli</name>
    <dbReference type="NCBI Taxonomy" id="2864211"/>
    <lineage>
        <taxon>Bacteria</taxon>
        <taxon>Pseudomonadati</taxon>
        <taxon>Pseudomonadota</taxon>
        <taxon>Gammaproteobacteria</taxon>
        <taxon>Alteromonadales</taxon>
        <taxon>Shewanellaceae</taxon>
        <taxon>Shewanella</taxon>
    </lineage>
</organism>
<sequence>MKELDKYIDLVKYDYGPEWQSIEINGELKPRDYFNYAIKDLEDEQDSRSLINALLNAKRALHYQIDLLIDAYGFNSYKNRNSFPVKLDYCKRCGIVSPRILSKLNIVRNAVEHDYTVPNKSEVDDFIDITELFLAATDRFFYRLPDNIVFPGLDEQYEDNFRDIFNVRLIKGLGEIILGRQIGDNEHYETIKAPHEDFFVWSTFLNKCTQ</sequence>
<dbReference type="RefSeq" id="WP_342202470.1">
    <property type="nucleotide sequence ID" value="NZ_JBCATE010000007.1"/>
</dbReference>
<comment type="caution">
    <text evidence="1">The sequence shown here is derived from an EMBL/GenBank/DDBJ whole genome shotgun (WGS) entry which is preliminary data.</text>
</comment>
<reference evidence="1 2" key="1">
    <citation type="submission" date="2024-09" db="EMBL/GenBank/DDBJ databases">
        <authorList>
            <person name="Zhang Y."/>
        </authorList>
    </citation>
    <scope>NUCLEOTIDE SEQUENCE [LARGE SCALE GENOMIC DNA]</scope>
    <source>
        <strain evidence="1 2">ZJ318</strain>
    </source>
</reference>
<evidence type="ECO:0000313" key="2">
    <source>
        <dbReference type="Proteomes" id="UP001576708"/>
    </source>
</evidence>
<protein>
    <recommendedName>
        <fullName evidence="3">DUF4145 domain-containing protein</fullName>
    </recommendedName>
</protein>
<dbReference type="EMBL" id="JBHFGU010000007">
    <property type="protein sequence ID" value="MFB2621575.1"/>
    <property type="molecule type" value="Genomic_DNA"/>
</dbReference>
<dbReference type="Proteomes" id="UP001576708">
    <property type="component" value="Unassembled WGS sequence"/>
</dbReference>
<keyword evidence="2" id="KW-1185">Reference proteome</keyword>
<evidence type="ECO:0008006" key="3">
    <source>
        <dbReference type="Google" id="ProtNLM"/>
    </source>
</evidence>
<accession>A0ABV4VMM3</accession>
<proteinExistence type="predicted"/>